<sequence>MGRLVEWRSYPKPRLQRGRPLAGAAPQVCCCHRCAAAPRPDRLVEWRSYPYVDRFLLSIGEYSWLARMDFLV</sequence>
<organism evidence="1">
    <name type="scientific">Arundo donax</name>
    <name type="common">Giant reed</name>
    <name type="synonym">Donax arundinaceus</name>
    <dbReference type="NCBI Taxonomy" id="35708"/>
    <lineage>
        <taxon>Eukaryota</taxon>
        <taxon>Viridiplantae</taxon>
        <taxon>Streptophyta</taxon>
        <taxon>Embryophyta</taxon>
        <taxon>Tracheophyta</taxon>
        <taxon>Spermatophyta</taxon>
        <taxon>Magnoliopsida</taxon>
        <taxon>Liliopsida</taxon>
        <taxon>Poales</taxon>
        <taxon>Poaceae</taxon>
        <taxon>PACMAD clade</taxon>
        <taxon>Arundinoideae</taxon>
        <taxon>Arundineae</taxon>
        <taxon>Arundo</taxon>
    </lineage>
</organism>
<dbReference type="EMBL" id="GBRH01275077">
    <property type="protein sequence ID" value="JAD22818.1"/>
    <property type="molecule type" value="Transcribed_RNA"/>
</dbReference>
<protein>
    <submittedName>
        <fullName evidence="1">Uncharacterized protein</fullName>
    </submittedName>
</protein>
<dbReference type="AlphaFoldDB" id="A0A0A8YBT1"/>
<reference evidence="1" key="1">
    <citation type="submission" date="2014-09" db="EMBL/GenBank/DDBJ databases">
        <authorList>
            <person name="Magalhaes I.L.F."/>
            <person name="Oliveira U."/>
            <person name="Santos F.R."/>
            <person name="Vidigal T.H.D.A."/>
            <person name="Brescovit A.D."/>
            <person name="Santos A.J."/>
        </authorList>
    </citation>
    <scope>NUCLEOTIDE SEQUENCE</scope>
    <source>
        <tissue evidence="1">Shoot tissue taken approximately 20 cm above the soil surface</tissue>
    </source>
</reference>
<name>A0A0A8YBT1_ARUDO</name>
<evidence type="ECO:0000313" key="1">
    <source>
        <dbReference type="EMBL" id="JAD22818.1"/>
    </source>
</evidence>
<proteinExistence type="predicted"/>
<accession>A0A0A8YBT1</accession>
<reference evidence="1" key="2">
    <citation type="journal article" date="2015" name="Data Brief">
        <title>Shoot transcriptome of the giant reed, Arundo donax.</title>
        <authorList>
            <person name="Barrero R.A."/>
            <person name="Guerrero F.D."/>
            <person name="Moolhuijzen P."/>
            <person name="Goolsby J.A."/>
            <person name="Tidwell J."/>
            <person name="Bellgard S.E."/>
            <person name="Bellgard M.I."/>
        </authorList>
    </citation>
    <scope>NUCLEOTIDE SEQUENCE</scope>
    <source>
        <tissue evidence="1">Shoot tissue taken approximately 20 cm above the soil surface</tissue>
    </source>
</reference>